<name>A0ABD2ZCM3_9GENT</name>
<accession>A0ABD2ZCM3</accession>
<gene>
    <name evidence="2" type="ORF">ACH5RR_023601</name>
</gene>
<feature type="domain" description="RNase H type-1" evidence="1">
    <location>
        <begin position="147"/>
        <end position="213"/>
    </location>
</feature>
<sequence>MEALCKEFQKIGFVASYMVGILDYHLLMKFDYEEDYLCVWCCGFWTIFGFGMQIIKWTLDFCLDSETPLALIWISLDQLPRHLFHKVVFFAIGRLVGEPLKIDISTTNGTRPSKAMVCIELDLLKPRIHLGRIVNSDKASGNLSKIGGGEIARDPSGNVAFGFVKFFGSGTNLQTKANALLHGTRFCYSHLIHWETIEMDSKALLDIVNQKSSIPWQLDEVI</sequence>
<reference evidence="2 3" key="1">
    <citation type="submission" date="2024-11" db="EMBL/GenBank/DDBJ databases">
        <title>A near-complete genome assembly of Cinchona calisaya.</title>
        <authorList>
            <person name="Lian D.C."/>
            <person name="Zhao X.W."/>
            <person name="Wei L."/>
        </authorList>
    </citation>
    <scope>NUCLEOTIDE SEQUENCE [LARGE SCALE GENOMIC DNA]</scope>
    <source>
        <tissue evidence="2">Nenye</tissue>
    </source>
</reference>
<keyword evidence="3" id="KW-1185">Reference proteome</keyword>
<protein>
    <recommendedName>
        <fullName evidence="1">RNase H type-1 domain-containing protein</fullName>
    </recommendedName>
</protein>
<dbReference type="InterPro" id="IPR040256">
    <property type="entry name" value="At4g02000-like"/>
</dbReference>
<organism evidence="2 3">
    <name type="scientific">Cinchona calisaya</name>
    <dbReference type="NCBI Taxonomy" id="153742"/>
    <lineage>
        <taxon>Eukaryota</taxon>
        <taxon>Viridiplantae</taxon>
        <taxon>Streptophyta</taxon>
        <taxon>Embryophyta</taxon>
        <taxon>Tracheophyta</taxon>
        <taxon>Spermatophyta</taxon>
        <taxon>Magnoliopsida</taxon>
        <taxon>eudicotyledons</taxon>
        <taxon>Gunneridae</taxon>
        <taxon>Pentapetalae</taxon>
        <taxon>asterids</taxon>
        <taxon>lamiids</taxon>
        <taxon>Gentianales</taxon>
        <taxon>Rubiaceae</taxon>
        <taxon>Cinchonoideae</taxon>
        <taxon>Cinchoneae</taxon>
        <taxon>Cinchona</taxon>
    </lineage>
</organism>
<evidence type="ECO:0000313" key="3">
    <source>
        <dbReference type="Proteomes" id="UP001630127"/>
    </source>
</evidence>
<dbReference type="AlphaFoldDB" id="A0ABD2ZCM3"/>
<dbReference type="PANTHER" id="PTHR31286">
    <property type="entry name" value="GLYCINE-RICH CELL WALL STRUCTURAL PROTEIN 1.8-LIKE"/>
    <property type="match status" value="1"/>
</dbReference>
<dbReference type="EMBL" id="JBJUIK010000010">
    <property type="protein sequence ID" value="KAL3516699.1"/>
    <property type="molecule type" value="Genomic_DNA"/>
</dbReference>
<comment type="caution">
    <text evidence="2">The sequence shown here is derived from an EMBL/GenBank/DDBJ whole genome shotgun (WGS) entry which is preliminary data.</text>
</comment>
<evidence type="ECO:0000313" key="2">
    <source>
        <dbReference type="EMBL" id="KAL3516699.1"/>
    </source>
</evidence>
<dbReference type="Pfam" id="PF13456">
    <property type="entry name" value="RVT_3"/>
    <property type="match status" value="1"/>
</dbReference>
<dbReference type="InterPro" id="IPR002156">
    <property type="entry name" value="RNaseH_domain"/>
</dbReference>
<evidence type="ECO:0000259" key="1">
    <source>
        <dbReference type="Pfam" id="PF13456"/>
    </source>
</evidence>
<proteinExistence type="predicted"/>
<dbReference type="Proteomes" id="UP001630127">
    <property type="component" value="Unassembled WGS sequence"/>
</dbReference>
<dbReference type="InterPro" id="IPR044730">
    <property type="entry name" value="RNase_H-like_dom_plant"/>
</dbReference>
<dbReference type="PANTHER" id="PTHR31286:SF179">
    <property type="entry name" value="RNASE H TYPE-1 DOMAIN-CONTAINING PROTEIN"/>
    <property type="match status" value="1"/>
</dbReference>
<dbReference type="CDD" id="cd06222">
    <property type="entry name" value="RNase_H_like"/>
    <property type="match status" value="1"/>
</dbReference>